<name>A0A2X3J053_9ENTR</name>
<organism evidence="2 3">
    <name type="scientific">Cedecea neteri</name>
    <dbReference type="NCBI Taxonomy" id="158822"/>
    <lineage>
        <taxon>Bacteria</taxon>
        <taxon>Pseudomonadati</taxon>
        <taxon>Pseudomonadota</taxon>
        <taxon>Gammaproteobacteria</taxon>
        <taxon>Enterobacterales</taxon>
        <taxon>Enterobacteriaceae</taxon>
        <taxon>Cedecea</taxon>
    </lineage>
</organism>
<sequence length="35" mass="3544">MSWLQVVAGYLITGAASAGVACLFVLAVALFCQVA</sequence>
<protein>
    <submittedName>
        <fullName evidence="2">Uncharacterized protein</fullName>
    </submittedName>
</protein>
<dbReference type="AlphaFoldDB" id="A0A2X3J053"/>
<keyword evidence="1" id="KW-1133">Transmembrane helix</keyword>
<accession>A0A2X3J053</accession>
<proteinExistence type="predicted"/>
<keyword evidence="1" id="KW-0472">Membrane</keyword>
<feature type="transmembrane region" description="Helical" evidence="1">
    <location>
        <begin position="6"/>
        <end position="32"/>
    </location>
</feature>
<evidence type="ECO:0000313" key="2">
    <source>
        <dbReference type="EMBL" id="SQC92217.1"/>
    </source>
</evidence>
<gene>
    <name evidence="2" type="ORF">NCTC12120_05410</name>
</gene>
<evidence type="ECO:0000313" key="3">
    <source>
        <dbReference type="Proteomes" id="UP000251197"/>
    </source>
</evidence>
<reference evidence="2 3" key="1">
    <citation type="submission" date="2018-06" db="EMBL/GenBank/DDBJ databases">
        <authorList>
            <consortium name="Pathogen Informatics"/>
            <person name="Doyle S."/>
        </authorList>
    </citation>
    <scope>NUCLEOTIDE SEQUENCE [LARGE SCALE GENOMIC DNA]</scope>
    <source>
        <strain evidence="2 3">NCTC12120</strain>
    </source>
</reference>
<dbReference type="Proteomes" id="UP000251197">
    <property type="component" value="Unassembled WGS sequence"/>
</dbReference>
<keyword evidence="1" id="KW-0812">Transmembrane</keyword>
<dbReference type="EMBL" id="UAVU01000009">
    <property type="protein sequence ID" value="SQC92217.1"/>
    <property type="molecule type" value="Genomic_DNA"/>
</dbReference>
<evidence type="ECO:0000256" key="1">
    <source>
        <dbReference type="SAM" id="Phobius"/>
    </source>
</evidence>